<keyword evidence="2" id="KW-0808">Transferase</keyword>
<dbReference type="PANTHER" id="PTHR13370">
    <property type="entry name" value="RNA METHYLASE-RELATED"/>
    <property type="match status" value="1"/>
</dbReference>
<dbReference type="Proteomes" id="UP000631114">
    <property type="component" value="Unassembled WGS sequence"/>
</dbReference>
<reference evidence="3 4" key="1">
    <citation type="submission" date="2020-10" db="EMBL/GenBank/DDBJ databases">
        <title>The Coptis chinensis genome and diversification of protoberbering-type alkaloids.</title>
        <authorList>
            <person name="Wang B."/>
            <person name="Shu S."/>
            <person name="Song C."/>
            <person name="Liu Y."/>
        </authorList>
    </citation>
    <scope>NUCLEOTIDE SEQUENCE [LARGE SCALE GENOMIC DNA]</scope>
    <source>
        <strain evidence="3">HL-2020</strain>
        <tissue evidence="3">Leaf</tissue>
    </source>
</reference>
<proteinExistence type="predicted"/>
<protein>
    <submittedName>
        <fullName evidence="3">Uncharacterized protein</fullName>
    </submittedName>
</protein>
<accession>A0A835I593</accession>
<keyword evidence="4" id="KW-1185">Reference proteome</keyword>
<evidence type="ECO:0000256" key="2">
    <source>
        <dbReference type="ARBA" id="ARBA00022679"/>
    </source>
</evidence>
<keyword evidence="1" id="KW-0489">Methyltransferase</keyword>
<dbReference type="OrthoDB" id="296065at2759"/>
<evidence type="ECO:0000313" key="4">
    <source>
        <dbReference type="Proteomes" id="UP000631114"/>
    </source>
</evidence>
<evidence type="ECO:0000313" key="3">
    <source>
        <dbReference type="EMBL" id="KAF9610233.1"/>
    </source>
</evidence>
<dbReference type="EMBL" id="JADFTS010000004">
    <property type="protein sequence ID" value="KAF9610233.1"/>
    <property type="molecule type" value="Genomic_DNA"/>
</dbReference>
<dbReference type="GO" id="GO:0005737">
    <property type="term" value="C:cytoplasm"/>
    <property type="evidence" value="ECO:0007669"/>
    <property type="project" value="TreeGrafter"/>
</dbReference>
<dbReference type="GO" id="GO:0008168">
    <property type="term" value="F:methyltransferase activity"/>
    <property type="evidence" value="ECO:0007669"/>
    <property type="project" value="UniProtKB-KW"/>
</dbReference>
<dbReference type="AlphaFoldDB" id="A0A835I593"/>
<dbReference type="InterPro" id="IPR029063">
    <property type="entry name" value="SAM-dependent_MTases_sf"/>
</dbReference>
<sequence>MDAEMAFLMANQALHAFSTLNEWSLYGLPMPVSLLRADNNLPPWRPGLKEVFDAIIYDPPYGVCVGGRKSGGRKLLKGIVDPYTVPDDKRLDHVPSTAPYSLAECIHDLFELAARMLVMGGRLVFFYPVLREDGSTDTHFPEHPCFIEEIADAAVKMHLDFRENHLKWLEDGKLHSAVFSPNDSQTASVESKLIKDSKPKYRGKRAFVPLLDFHPYSPNFGLNYFSNIMYGLPMPVSLLRADNNLPPWRPGLKRGSPLCIHVAHLKLCLYLFSHVPKWCPCNATPASTQVFDAIIYDPPYGVCAGGRKSGARKLLKGIIDPYTVPDGKRLDHVPSTAPYSLAECIHDLFELAARMLVMGGRLVFFYPVYFAKLLTMVKKGPYSEEIADVAVKMHLDFRENHLKWLEDGKLHSAVFSPNDSQTASVESKLIKDSKPKYRENHEFCESSGRIARMITEEEPISTWLDLLSYVVEIPPKYIINRGTMNARYVGSCGYGAGAGAVSQKSNAVDIWTLKSTAIKIVELGAASTERLKLSHQCPF</sequence>
<organism evidence="3 4">
    <name type="scientific">Coptis chinensis</name>
    <dbReference type="NCBI Taxonomy" id="261450"/>
    <lineage>
        <taxon>Eukaryota</taxon>
        <taxon>Viridiplantae</taxon>
        <taxon>Streptophyta</taxon>
        <taxon>Embryophyta</taxon>
        <taxon>Tracheophyta</taxon>
        <taxon>Spermatophyta</taxon>
        <taxon>Magnoliopsida</taxon>
        <taxon>Ranunculales</taxon>
        <taxon>Ranunculaceae</taxon>
        <taxon>Coptidoideae</taxon>
        <taxon>Coptis</taxon>
    </lineage>
</organism>
<dbReference type="Gene3D" id="3.40.50.150">
    <property type="entry name" value="Vaccinia Virus protein VP39"/>
    <property type="match status" value="1"/>
</dbReference>
<dbReference type="SUPFAM" id="SSF53335">
    <property type="entry name" value="S-adenosyl-L-methionine-dependent methyltransferases"/>
    <property type="match status" value="2"/>
</dbReference>
<evidence type="ECO:0000256" key="1">
    <source>
        <dbReference type="ARBA" id="ARBA00022603"/>
    </source>
</evidence>
<dbReference type="GO" id="GO:0032259">
    <property type="term" value="P:methylation"/>
    <property type="evidence" value="ECO:0007669"/>
    <property type="project" value="UniProtKB-KW"/>
</dbReference>
<name>A0A835I593_9MAGN</name>
<dbReference type="PANTHER" id="PTHR13370:SF3">
    <property type="entry name" value="TRNA (GUANINE(10)-N2)-METHYLTRANSFERASE HOMOLOG"/>
    <property type="match status" value="1"/>
</dbReference>
<gene>
    <name evidence="3" type="ORF">IFM89_021426</name>
</gene>
<comment type="caution">
    <text evidence="3">The sequence shown here is derived from an EMBL/GenBank/DDBJ whole genome shotgun (WGS) entry which is preliminary data.</text>
</comment>